<evidence type="ECO:0000256" key="6">
    <source>
        <dbReference type="ARBA" id="ARBA00023134"/>
    </source>
</evidence>
<comment type="caution">
    <text evidence="11">The sequence shown here is derived from an EMBL/GenBank/DDBJ whole genome shotgun (WGS) entry which is preliminary data.</text>
</comment>
<keyword evidence="6 7" id="KW-0342">GTP-binding</keyword>
<dbReference type="PANTHER" id="PTHR43381:SF5">
    <property type="entry name" value="TR-TYPE G DOMAIN-CONTAINING PROTEIN"/>
    <property type="match status" value="1"/>
</dbReference>
<feature type="binding site" evidence="7">
    <location>
        <begin position="313"/>
        <end position="316"/>
    </location>
    <ligand>
        <name>GTP</name>
        <dbReference type="ChEBI" id="CHEBI:37565"/>
    </ligand>
</feature>
<dbReference type="RefSeq" id="WP_377089773.1">
    <property type="nucleotide sequence ID" value="NZ_JBHSJL010000014.1"/>
</dbReference>
<dbReference type="InterPro" id="IPR023115">
    <property type="entry name" value="TIF_IF2_dom3"/>
</dbReference>
<protein>
    <recommendedName>
        <fullName evidence="2 7">Translation initiation factor IF-2</fullName>
    </recommendedName>
</protein>
<evidence type="ECO:0000313" key="12">
    <source>
        <dbReference type="Proteomes" id="UP001597389"/>
    </source>
</evidence>
<keyword evidence="4 7" id="KW-0547">Nucleotide-binding</keyword>
<dbReference type="CDD" id="cd03702">
    <property type="entry name" value="IF2_mtIF2_II"/>
    <property type="match status" value="1"/>
</dbReference>
<dbReference type="Proteomes" id="UP001597389">
    <property type="component" value="Unassembled WGS sequence"/>
</dbReference>
<comment type="subcellular location">
    <subcellularLocation>
        <location evidence="7">Cytoplasm</location>
    </subcellularLocation>
</comment>
<evidence type="ECO:0000256" key="7">
    <source>
        <dbReference type="HAMAP-Rule" id="MF_00100"/>
    </source>
</evidence>
<dbReference type="HAMAP" id="MF_00100_B">
    <property type="entry name" value="IF_2_B"/>
    <property type="match status" value="1"/>
</dbReference>
<dbReference type="SUPFAM" id="SSF52540">
    <property type="entry name" value="P-loop containing nucleoside triphosphate hydrolases"/>
    <property type="match status" value="1"/>
</dbReference>
<dbReference type="NCBIfam" id="TIGR00487">
    <property type="entry name" value="IF-2"/>
    <property type="match status" value="1"/>
</dbReference>
<dbReference type="SUPFAM" id="SSF52156">
    <property type="entry name" value="Initiation factor IF2/eIF5b, domain 3"/>
    <property type="match status" value="1"/>
</dbReference>
<dbReference type="EMBL" id="JBHUJB010000089">
    <property type="protein sequence ID" value="MFD2160631.1"/>
    <property type="molecule type" value="Genomic_DNA"/>
</dbReference>
<dbReference type="InterPro" id="IPR000795">
    <property type="entry name" value="T_Tr_GTP-bd_dom"/>
</dbReference>
<dbReference type="InterPro" id="IPR053905">
    <property type="entry name" value="EF-G-like_DII"/>
</dbReference>
<feature type="compositionally biased region" description="Low complexity" evidence="9">
    <location>
        <begin position="94"/>
        <end position="105"/>
    </location>
</feature>
<name>A0ABW4ZF24_9BACT</name>
<sequence length="704" mass="76048">MADQKDNKDEKKKVLDLLDDSKPKKQSRRERQREEASKVKTLDDKKAEALDIFEEGGKKKTSVVKKGKGNAKLPSISKLSEQKEDAEFVKTEPADAPAPEPTAEAAEVDGEKIIHLKPPIVVSDLADAMGLKPFQLMADLIKLQVFVAPHQAIEPEVAEKLCDQHGFKFEREKREKGAGVHKVEEVFVEPEPEEDVPEDKLELRAPIITFMGHVDHGKTSLLDYVRNSRVAAGEAGGITQHIGAYGVKDDQGRPITLLDTPGHAIFSKMRARGADITDIVVLVVAADDGIMPQTKEAIDHAKAAEKTIIVAVNKCDVAGADPTRVRTQLMEHGLTPVDFGGDIECVDVSAKTGAGMEDLLELLALQAEVLELSANPTANARAAVIEARVQAGKGATATVIVESGTLKVGMPFICGPFSGKIKSMLDDNGKPVKTAGPATPVELLGFAELPNVGDEVVEMESERAAKKLASERQGEKRNERLGGAQKSRLDDFMALAKGGPQKARLQLILKTDVQGSVGAITGAIEEIESDKVEARFIHAAAGSITESDILLASSANAVVIGFNTKVEGKAVQAAKREGVEIKLYSIVYELIDTVRDAMLGLLEPETRETIIGHAEIKQVFKVQKGKAAGCIVKDGKVTRVAHARVLRGGTPVFDGKMSTLRRFQDEVKEVKQGIECGIKLGDFNDYEEGDIIQCYNLEKIPQTL</sequence>
<feature type="compositionally biased region" description="Basic residues" evidence="9">
    <location>
        <begin position="59"/>
        <end position="69"/>
    </location>
</feature>
<dbReference type="InterPro" id="IPR044145">
    <property type="entry name" value="IF2_II"/>
</dbReference>
<dbReference type="Pfam" id="PF22042">
    <property type="entry name" value="EF-G_D2"/>
    <property type="match status" value="1"/>
</dbReference>
<reference evidence="12" key="1">
    <citation type="journal article" date="2019" name="Int. J. Syst. Evol. Microbiol.">
        <title>The Global Catalogue of Microorganisms (GCM) 10K type strain sequencing project: providing services to taxonomists for standard genome sequencing and annotation.</title>
        <authorList>
            <consortium name="The Broad Institute Genomics Platform"/>
            <consortium name="The Broad Institute Genome Sequencing Center for Infectious Disease"/>
            <person name="Wu L."/>
            <person name="Ma J."/>
        </authorList>
    </citation>
    <scope>NUCLEOTIDE SEQUENCE [LARGE SCALE GENOMIC DNA]</scope>
    <source>
        <strain evidence="12">CCUG 57942</strain>
    </source>
</reference>
<evidence type="ECO:0000256" key="5">
    <source>
        <dbReference type="ARBA" id="ARBA00022917"/>
    </source>
</evidence>
<feature type="binding site" evidence="7">
    <location>
        <begin position="212"/>
        <end position="219"/>
    </location>
    <ligand>
        <name>GTP</name>
        <dbReference type="ChEBI" id="CHEBI:37565"/>
    </ligand>
</feature>
<dbReference type="InterPro" id="IPR015760">
    <property type="entry name" value="TIF_IF2"/>
</dbReference>
<evidence type="ECO:0000256" key="9">
    <source>
        <dbReference type="SAM" id="MobiDB-lite"/>
    </source>
</evidence>
<dbReference type="SUPFAM" id="SSF50447">
    <property type="entry name" value="Translation proteins"/>
    <property type="match status" value="2"/>
</dbReference>
<feature type="binding site" evidence="7">
    <location>
        <begin position="259"/>
        <end position="263"/>
    </location>
    <ligand>
        <name>GTP</name>
        <dbReference type="ChEBI" id="CHEBI:37565"/>
    </ligand>
</feature>
<dbReference type="InterPro" id="IPR009000">
    <property type="entry name" value="Transl_B-barrel_sf"/>
</dbReference>
<evidence type="ECO:0000256" key="3">
    <source>
        <dbReference type="ARBA" id="ARBA00022540"/>
    </source>
</evidence>
<evidence type="ECO:0000259" key="10">
    <source>
        <dbReference type="PROSITE" id="PS51722"/>
    </source>
</evidence>
<organism evidence="11 12">
    <name type="scientific">Rubritalea tangerina</name>
    <dbReference type="NCBI Taxonomy" id="430798"/>
    <lineage>
        <taxon>Bacteria</taxon>
        <taxon>Pseudomonadati</taxon>
        <taxon>Verrucomicrobiota</taxon>
        <taxon>Verrucomicrobiia</taxon>
        <taxon>Verrucomicrobiales</taxon>
        <taxon>Rubritaleaceae</taxon>
        <taxon>Rubritalea</taxon>
    </lineage>
</organism>
<keyword evidence="5 7" id="KW-0648">Protein biosynthesis</keyword>
<dbReference type="InterPro" id="IPR036925">
    <property type="entry name" value="TIF_IF2_dom3_sf"/>
</dbReference>
<comment type="function">
    <text evidence="7 8">One of the essential components for the initiation of protein synthesis. Protects formylmethionyl-tRNA from spontaneous hydrolysis and promotes its binding to the 30S ribosomal subunits. Also involved in the hydrolysis of GTP during the formation of the 70S ribosomal complex.</text>
</comment>
<evidence type="ECO:0000256" key="1">
    <source>
        <dbReference type="ARBA" id="ARBA00007733"/>
    </source>
</evidence>
<dbReference type="Pfam" id="PF00009">
    <property type="entry name" value="GTP_EFTU"/>
    <property type="match status" value="1"/>
</dbReference>
<feature type="domain" description="Tr-type G" evidence="10">
    <location>
        <begin position="203"/>
        <end position="371"/>
    </location>
</feature>
<evidence type="ECO:0000313" key="11">
    <source>
        <dbReference type="EMBL" id="MFD2160631.1"/>
    </source>
</evidence>
<comment type="caution">
    <text evidence="7">Lacks conserved residue(s) required for the propagation of feature annotation.</text>
</comment>
<feature type="region of interest" description="Disordered" evidence="9">
    <location>
        <begin position="1"/>
        <end position="41"/>
    </location>
</feature>
<dbReference type="Gene3D" id="3.40.50.300">
    <property type="entry name" value="P-loop containing nucleotide triphosphate hydrolases"/>
    <property type="match status" value="1"/>
</dbReference>
<accession>A0ABW4ZF24</accession>
<dbReference type="CDD" id="cd01887">
    <property type="entry name" value="IF2_eIF5B"/>
    <property type="match status" value="1"/>
</dbReference>
<dbReference type="PROSITE" id="PS51722">
    <property type="entry name" value="G_TR_2"/>
    <property type="match status" value="1"/>
</dbReference>
<proteinExistence type="inferred from homology"/>
<feature type="region of interest" description="Disordered" evidence="9">
    <location>
        <begin position="58"/>
        <end position="106"/>
    </location>
</feature>
<evidence type="ECO:0000256" key="4">
    <source>
        <dbReference type="ARBA" id="ARBA00022741"/>
    </source>
</evidence>
<keyword evidence="3 7" id="KW-0396">Initiation factor</keyword>
<evidence type="ECO:0000256" key="2">
    <source>
        <dbReference type="ARBA" id="ARBA00020675"/>
    </source>
</evidence>
<keyword evidence="12" id="KW-1185">Reference proteome</keyword>
<dbReference type="InterPro" id="IPR027417">
    <property type="entry name" value="P-loop_NTPase"/>
</dbReference>
<dbReference type="InterPro" id="IPR005225">
    <property type="entry name" value="Small_GTP-bd"/>
</dbReference>
<dbReference type="InterPro" id="IPR000178">
    <property type="entry name" value="TF_IF2_bacterial-like"/>
</dbReference>
<dbReference type="Gene3D" id="3.40.50.10050">
    <property type="entry name" value="Translation initiation factor IF- 2, domain 3"/>
    <property type="match status" value="1"/>
</dbReference>
<comment type="similarity">
    <text evidence="1 7 8">Belongs to the TRAFAC class translation factor GTPase superfamily. Classic translation factor GTPase family. IF-2 subfamily.</text>
</comment>
<keyword evidence="7" id="KW-0963">Cytoplasm</keyword>
<gene>
    <name evidence="7 11" type="primary">infB</name>
    <name evidence="11" type="ORF">ACFSW8_17130</name>
</gene>
<evidence type="ECO:0000256" key="8">
    <source>
        <dbReference type="RuleBase" id="RU000644"/>
    </source>
</evidence>
<feature type="compositionally biased region" description="Basic and acidic residues" evidence="9">
    <location>
        <begin position="80"/>
        <end position="93"/>
    </location>
</feature>
<dbReference type="CDD" id="cd03692">
    <property type="entry name" value="mtIF2_IVc"/>
    <property type="match status" value="1"/>
</dbReference>
<dbReference type="PANTHER" id="PTHR43381">
    <property type="entry name" value="TRANSLATION INITIATION FACTOR IF-2-RELATED"/>
    <property type="match status" value="1"/>
</dbReference>
<dbReference type="NCBIfam" id="TIGR00231">
    <property type="entry name" value="small_GTP"/>
    <property type="match status" value="1"/>
</dbReference>
<dbReference type="GO" id="GO:0003743">
    <property type="term" value="F:translation initiation factor activity"/>
    <property type="evidence" value="ECO:0007669"/>
    <property type="project" value="UniProtKB-KW"/>
</dbReference>
<dbReference type="Pfam" id="PF11987">
    <property type="entry name" value="IF-2"/>
    <property type="match status" value="1"/>
</dbReference>
<dbReference type="Gene3D" id="2.40.30.10">
    <property type="entry name" value="Translation factors"/>
    <property type="match status" value="2"/>
</dbReference>